<gene>
    <name evidence="2" type="ORF">NAF29_17950</name>
</gene>
<accession>A0AA41WCE5</accession>
<comment type="caution">
    <text evidence="2">The sequence shown here is derived from an EMBL/GenBank/DDBJ whole genome shotgun (WGS) entry which is preliminary data.</text>
</comment>
<dbReference type="EMBL" id="JAMQGP010000013">
    <property type="protein sequence ID" value="MCM2681531.1"/>
    <property type="molecule type" value="Genomic_DNA"/>
</dbReference>
<dbReference type="RefSeq" id="WP_251263013.1">
    <property type="nucleotide sequence ID" value="NZ_JAMQGP010000013.1"/>
</dbReference>
<dbReference type="Proteomes" id="UP001165393">
    <property type="component" value="Unassembled WGS sequence"/>
</dbReference>
<evidence type="ECO:0000313" key="2">
    <source>
        <dbReference type="EMBL" id="MCM2681531.1"/>
    </source>
</evidence>
<evidence type="ECO:0000256" key="1">
    <source>
        <dbReference type="SAM" id="SignalP"/>
    </source>
</evidence>
<sequence length="152" mass="16907">MKKIVLAVLLSMFSLQVYAESLECGDAQATVLSSQKGSFPYFGLSIFHRDYQKTYTFKVDKEYFKLRCETALDGSKVFLALHTCGGSGCADLSNFGIIDTKNGEMLLSPSAPYKGNLEKAIEILKFQPKPFLCRPTQPNETEICKKSKIELG</sequence>
<dbReference type="AlphaFoldDB" id="A0AA41WCE5"/>
<keyword evidence="3" id="KW-1185">Reference proteome</keyword>
<evidence type="ECO:0000313" key="3">
    <source>
        <dbReference type="Proteomes" id="UP001165393"/>
    </source>
</evidence>
<feature type="signal peptide" evidence="1">
    <location>
        <begin position="1"/>
        <end position="19"/>
    </location>
</feature>
<proteinExistence type="predicted"/>
<name>A0AA41WCE5_9GAMM</name>
<feature type="chain" id="PRO_5041428433" evidence="1">
    <location>
        <begin position="20"/>
        <end position="152"/>
    </location>
</feature>
<protein>
    <submittedName>
        <fullName evidence="2">Uncharacterized protein</fullName>
    </submittedName>
</protein>
<keyword evidence="1" id="KW-0732">Signal</keyword>
<reference evidence="2 3" key="1">
    <citation type="journal article" date="2013" name="Antonie Van Leeuwenhoek">
        <title>Echinimonas agarilytica gen. nov., sp. nov., a new gammaproteobacterium isolated from the sea urchin Strongylocentrotus intermedius.</title>
        <authorList>
            <person name="Nedashkovskaya O.I."/>
            <person name="Stenkova A.M."/>
            <person name="Zhukova N.V."/>
            <person name="Van Trappen S."/>
            <person name="Lee J.S."/>
            <person name="Kim S.B."/>
        </authorList>
    </citation>
    <scope>NUCLEOTIDE SEQUENCE [LARGE SCALE GENOMIC DNA]</scope>
    <source>
        <strain evidence="2 3">KMM 6351</strain>
    </source>
</reference>
<organism evidence="2 3">
    <name type="scientific">Echinimonas agarilytica</name>
    <dbReference type="NCBI Taxonomy" id="1215918"/>
    <lineage>
        <taxon>Bacteria</taxon>
        <taxon>Pseudomonadati</taxon>
        <taxon>Pseudomonadota</taxon>
        <taxon>Gammaproteobacteria</taxon>
        <taxon>Alteromonadales</taxon>
        <taxon>Echinimonadaceae</taxon>
        <taxon>Echinimonas</taxon>
    </lineage>
</organism>